<organism evidence="1">
    <name type="scientific">marine sediment metagenome</name>
    <dbReference type="NCBI Taxonomy" id="412755"/>
    <lineage>
        <taxon>unclassified sequences</taxon>
        <taxon>metagenomes</taxon>
        <taxon>ecological metagenomes</taxon>
    </lineage>
</organism>
<reference evidence="1" key="1">
    <citation type="journal article" date="2015" name="Nature">
        <title>Complex archaea that bridge the gap between prokaryotes and eukaryotes.</title>
        <authorList>
            <person name="Spang A."/>
            <person name="Saw J.H."/>
            <person name="Jorgensen S.L."/>
            <person name="Zaremba-Niedzwiedzka K."/>
            <person name="Martijn J."/>
            <person name="Lind A.E."/>
            <person name="van Eijk R."/>
            <person name="Schleper C."/>
            <person name="Guy L."/>
            <person name="Ettema T.J."/>
        </authorList>
    </citation>
    <scope>NUCLEOTIDE SEQUENCE</scope>
</reference>
<gene>
    <name evidence="1" type="ORF">LCGC14_2640860</name>
</gene>
<comment type="caution">
    <text evidence="1">The sequence shown here is derived from an EMBL/GenBank/DDBJ whole genome shotgun (WGS) entry which is preliminary data.</text>
</comment>
<sequence length="38" mass="4789">MTNLEKQNIGEFEAAIKERDRLWRLYQLRLQELRERLK</sequence>
<evidence type="ECO:0000313" key="1">
    <source>
        <dbReference type="EMBL" id="KKK98628.1"/>
    </source>
</evidence>
<proteinExistence type="predicted"/>
<dbReference type="AlphaFoldDB" id="A0A0F8ZXP3"/>
<accession>A0A0F8ZXP3</accession>
<name>A0A0F8ZXP3_9ZZZZ</name>
<dbReference type="EMBL" id="LAZR01045542">
    <property type="protein sequence ID" value="KKK98628.1"/>
    <property type="molecule type" value="Genomic_DNA"/>
</dbReference>
<protein>
    <submittedName>
        <fullName evidence="1">Uncharacterized protein</fullName>
    </submittedName>
</protein>